<evidence type="ECO:0000313" key="1">
    <source>
        <dbReference type="EMBL" id="GJQ11845.1"/>
    </source>
</evidence>
<organism evidence="1 2">
    <name type="scientific">Galdieria partita</name>
    <dbReference type="NCBI Taxonomy" id="83374"/>
    <lineage>
        <taxon>Eukaryota</taxon>
        <taxon>Rhodophyta</taxon>
        <taxon>Bangiophyceae</taxon>
        <taxon>Galdieriales</taxon>
        <taxon>Galdieriaceae</taxon>
        <taxon>Galdieria</taxon>
    </lineage>
</organism>
<reference evidence="1" key="1">
    <citation type="journal article" date="2022" name="Proc. Natl. Acad. Sci. U.S.A.">
        <title>Life cycle and functional genomics of the unicellular red alga Galdieria for elucidating algal and plant evolution and industrial use.</title>
        <authorList>
            <person name="Hirooka S."/>
            <person name="Itabashi T."/>
            <person name="Ichinose T.M."/>
            <person name="Onuma R."/>
            <person name="Fujiwara T."/>
            <person name="Yamashita S."/>
            <person name="Jong L.W."/>
            <person name="Tomita R."/>
            <person name="Iwane A.H."/>
            <person name="Miyagishima S.Y."/>
        </authorList>
    </citation>
    <scope>NUCLEOTIDE SEQUENCE</scope>
    <source>
        <strain evidence="1">NBRC 102759</strain>
    </source>
</reference>
<dbReference type="EMBL" id="BQMJ01000028">
    <property type="protein sequence ID" value="GJQ11845.1"/>
    <property type="molecule type" value="Genomic_DNA"/>
</dbReference>
<dbReference type="SUPFAM" id="SSF50978">
    <property type="entry name" value="WD40 repeat-like"/>
    <property type="match status" value="1"/>
</dbReference>
<dbReference type="Pfam" id="PF00400">
    <property type="entry name" value="WD40"/>
    <property type="match status" value="1"/>
</dbReference>
<dbReference type="InterPro" id="IPR015943">
    <property type="entry name" value="WD40/YVTN_repeat-like_dom_sf"/>
</dbReference>
<reference evidence="1" key="2">
    <citation type="submission" date="2022-01" db="EMBL/GenBank/DDBJ databases">
        <authorList>
            <person name="Hirooka S."/>
            <person name="Miyagishima S.Y."/>
        </authorList>
    </citation>
    <scope>NUCLEOTIDE SEQUENCE</scope>
    <source>
        <strain evidence="1">NBRC 102759</strain>
    </source>
</reference>
<dbReference type="OrthoDB" id="47802at2759"/>
<name>A0A9C7UQQ2_9RHOD</name>
<dbReference type="InterPro" id="IPR036322">
    <property type="entry name" value="WD40_repeat_dom_sf"/>
</dbReference>
<evidence type="ECO:0000313" key="2">
    <source>
        <dbReference type="Proteomes" id="UP001061958"/>
    </source>
</evidence>
<dbReference type="AlphaFoldDB" id="A0A9C7UQQ2"/>
<comment type="caution">
    <text evidence="1">The sequence shown here is derived from an EMBL/GenBank/DDBJ whole genome shotgun (WGS) entry which is preliminary data.</text>
</comment>
<dbReference type="Gene3D" id="2.130.10.10">
    <property type="entry name" value="YVTN repeat-like/Quinoprotein amine dehydrogenase"/>
    <property type="match status" value="1"/>
</dbReference>
<proteinExistence type="predicted"/>
<keyword evidence="2" id="KW-1185">Reference proteome</keyword>
<dbReference type="Proteomes" id="UP001061958">
    <property type="component" value="Unassembled WGS sequence"/>
</dbReference>
<sequence length="266" mass="29971">MEVGKCVGMTRAHVGSIFCMKIMESGRLVASFGRDNFGKLWCLDRFDSPRHVVGDVKLPQTVIDVNRDINKPEVFYIASDKAIHIWDIRVGGISAVLSAPFSASSLRDKRRITCMRVLSNGSILTGNSDGSLLYWPECGPWNGIEILPPSYLSMSSIANDSYKFLLGLEDGSVKLINNPFEFCKVDEERLLTKFADPIQKLDLIEENRVIVTERSGRVSALDFSIDNEDLVRGERMDSFLKWLNTHPICKPYDVRNRATLSGKFWS</sequence>
<protein>
    <submittedName>
        <fullName evidence="1">Uncharacterized protein</fullName>
    </submittedName>
</protein>
<accession>A0A9C7UQQ2</accession>
<dbReference type="SMART" id="SM00320">
    <property type="entry name" value="WD40"/>
    <property type="match status" value="3"/>
</dbReference>
<dbReference type="InterPro" id="IPR001680">
    <property type="entry name" value="WD40_rpt"/>
</dbReference>
<gene>
    <name evidence="1" type="ORF">GpartN1_g3636.t1</name>
</gene>